<dbReference type="PRINTS" id="PR01007">
    <property type="entry name" value="FLGHOOKFLIK"/>
</dbReference>
<feature type="compositionally biased region" description="Low complexity" evidence="4">
    <location>
        <begin position="319"/>
        <end position="333"/>
    </location>
</feature>
<evidence type="ECO:0000259" key="5">
    <source>
        <dbReference type="Pfam" id="PF02120"/>
    </source>
</evidence>
<proteinExistence type="inferred from homology"/>
<sequence>MTVQTLSTLATGTESSNKLLNSNMKSESENNGLSFNATMSETVSDYNSDEQKFLLSNGQLITADELLEMLKNGNSLPGINLPTISDLQQYRVQTAIEPSKLQAVIDTRFNTKEANFELGNPILNKFSLDQQQFMNQQFNQNQFHKSGALLPDKMLVSFNNLSTINGTTSNSPVTGFNAAYGYQLASGIEGTAAVTSSFLNIATPVQHPQWNQSLGQSVHWMVNNNIQQADIKLNPPELGMLDIRISVNNDNATVTFVAPNSAVRDALESAMPRLRDMLQESGISLADVNVSEHSLEHEQQNSESNESAGIDIELDSDSDSITQDSSSSMSKSSHVGLLDTFA</sequence>
<keyword evidence="3" id="KW-1005">Bacterial flagellum biogenesis</keyword>
<evidence type="ECO:0000256" key="2">
    <source>
        <dbReference type="ARBA" id="ARBA00009149"/>
    </source>
</evidence>
<evidence type="ECO:0000256" key="4">
    <source>
        <dbReference type="SAM" id="MobiDB-lite"/>
    </source>
</evidence>
<protein>
    <recommendedName>
        <fullName evidence="5">Flagellar hook-length control protein-like C-terminal domain-containing protein</fullName>
    </recommendedName>
</protein>
<comment type="function">
    <text evidence="1">Controls the length of the flagellar hook.</text>
</comment>
<dbReference type="GO" id="GO:0044780">
    <property type="term" value="P:bacterial-type flagellum assembly"/>
    <property type="evidence" value="ECO:0007669"/>
    <property type="project" value="InterPro"/>
</dbReference>
<dbReference type="InterPro" id="IPR021136">
    <property type="entry name" value="Flagellar_hook_control-like_C"/>
</dbReference>
<feature type="domain" description="Flagellar hook-length control protein-like C-terminal" evidence="5">
    <location>
        <begin position="216"/>
        <end position="294"/>
    </location>
</feature>
<dbReference type="PANTHER" id="PTHR37533:SF2">
    <property type="entry name" value="FLAGELLAR HOOK-LENGTH CONTROL PROTEIN"/>
    <property type="match status" value="1"/>
</dbReference>
<dbReference type="CDD" id="cd17470">
    <property type="entry name" value="T3SS_Flik_C"/>
    <property type="match status" value="1"/>
</dbReference>
<reference evidence="6" key="1">
    <citation type="submission" date="2018-06" db="EMBL/GenBank/DDBJ databases">
        <authorList>
            <person name="Zhirakovskaya E."/>
        </authorList>
    </citation>
    <scope>NUCLEOTIDE SEQUENCE</scope>
</reference>
<dbReference type="InterPro" id="IPR001635">
    <property type="entry name" value="Flag_hook_Flik"/>
</dbReference>
<evidence type="ECO:0000256" key="1">
    <source>
        <dbReference type="ARBA" id="ARBA00003944"/>
    </source>
</evidence>
<dbReference type="Gene3D" id="3.30.750.140">
    <property type="match status" value="1"/>
</dbReference>
<comment type="similarity">
    <text evidence="2">Belongs to the FliK family.</text>
</comment>
<dbReference type="EMBL" id="UOFS01000014">
    <property type="protein sequence ID" value="VAW94073.1"/>
    <property type="molecule type" value="Genomic_DNA"/>
</dbReference>
<feature type="region of interest" description="Disordered" evidence="4">
    <location>
        <begin position="315"/>
        <end position="342"/>
    </location>
</feature>
<gene>
    <name evidence="6" type="ORF">MNBD_GAMMA22-2132</name>
</gene>
<dbReference type="GO" id="GO:0009424">
    <property type="term" value="C:bacterial-type flagellum hook"/>
    <property type="evidence" value="ECO:0007669"/>
    <property type="project" value="InterPro"/>
</dbReference>
<dbReference type="AlphaFoldDB" id="A0A3B1A1Q9"/>
<evidence type="ECO:0000256" key="3">
    <source>
        <dbReference type="ARBA" id="ARBA00022795"/>
    </source>
</evidence>
<dbReference type="Pfam" id="PF02120">
    <property type="entry name" value="Flg_hook"/>
    <property type="match status" value="1"/>
</dbReference>
<accession>A0A3B1A1Q9</accession>
<dbReference type="PANTHER" id="PTHR37533">
    <property type="entry name" value="FLAGELLAR HOOK-LENGTH CONTROL PROTEIN"/>
    <property type="match status" value="1"/>
</dbReference>
<organism evidence="6">
    <name type="scientific">hydrothermal vent metagenome</name>
    <dbReference type="NCBI Taxonomy" id="652676"/>
    <lineage>
        <taxon>unclassified sequences</taxon>
        <taxon>metagenomes</taxon>
        <taxon>ecological metagenomes</taxon>
    </lineage>
</organism>
<evidence type="ECO:0000313" key="6">
    <source>
        <dbReference type="EMBL" id="VAW94073.1"/>
    </source>
</evidence>
<name>A0A3B1A1Q9_9ZZZZ</name>
<dbReference type="InterPro" id="IPR038610">
    <property type="entry name" value="FliK-like_C_sf"/>
</dbReference>
<dbReference type="InterPro" id="IPR052563">
    <property type="entry name" value="FliK"/>
</dbReference>